<name>A0AAJ7SFN4_9ACAR</name>
<dbReference type="KEGG" id="goe:100898136"/>
<dbReference type="Pfam" id="PF25758">
    <property type="entry name" value="TPR_IPO11"/>
    <property type="match status" value="1"/>
</dbReference>
<dbReference type="Gene3D" id="1.25.10.10">
    <property type="entry name" value="Leucine-rich Repeat Variant"/>
    <property type="match status" value="1"/>
</dbReference>
<gene>
    <name evidence="11" type="primary">LOC100898136</name>
</gene>
<keyword evidence="7" id="KW-0539">Nucleus</keyword>
<keyword evidence="10" id="KW-1185">Reference proteome</keyword>
<keyword evidence="4" id="KW-0813">Transport</keyword>
<evidence type="ECO:0000256" key="1">
    <source>
        <dbReference type="ARBA" id="ARBA00004123"/>
    </source>
</evidence>
<dbReference type="PROSITE" id="PS50166">
    <property type="entry name" value="IMPORTIN_B_NT"/>
    <property type="match status" value="1"/>
</dbReference>
<keyword evidence="6" id="KW-0653">Protein transport</keyword>
<evidence type="ECO:0000256" key="6">
    <source>
        <dbReference type="ARBA" id="ARBA00022927"/>
    </source>
</evidence>
<proteinExistence type="inferred from homology"/>
<feature type="region of interest" description="Disordered" evidence="8">
    <location>
        <begin position="853"/>
        <end position="879"/>
    </location>
</feature>
<comment type="similarity">
    <text evidence="3">Belongs to the importin beta family.</text>
</comment>
<dbReference type="InterPro" id="IPR011989">
    <property type="entry name" value="ARM-like"/>
</dbReference>
<dbReference type="SUPFAM" id="SSF48371">
    <property type="entry name" value="ARM repeat"/>
    <property type="match status" value="1"/>
</dbReference>
<dbReference type="InterPro" id="IPR058669">
    <property type="entry name" value="TPR_IPO7/11-like"/>
</dbReference>
<evidence type="ECO:0000313" key="10">
    <source>
        <dbReference type="Proteomes" id="UP000694867"/>
    </source>
</evidence>
<dbReference type="PANTHER" id="PTHR10997">
    <property type="entry name" value="IMPORTIN-7, 8, 11"/>
    <property type="match status" value="1"/>
</dbReference>
<evidence type="ECO:0000313" key="11">
    <source>
        <dbReference type="RefSeq" id="XP_028967822.1"/>
    </source>
</evidence>
<evidence type="ECO:0000256" key="3">
    <source>
        <dbReference type="ARBA" id="ARBA00007991"/>
    </source>
</evidence>
<dbReference type="RefSeq" id="XP_028967822.1">
    <property type="nucleotide sequence ID" value="XM_029111989.1"/>
</dbReference>
<dbReference type="GeneID" id="100898136"/>
<dbReference type="GO" id="GO:0005635">
    <property type="term" value="C:nuclear envelope"/>
    <property type="evidence" value="ECO:0007669"/>
    <property type="project" value="TreeGrafter"/>
</dbReference>
<accession>A0AAJ7SFN4</accession>
<dbReference type="GO" id="GO:0006606">
    <property type="term" value="P:protein import into nucleus"/>
    <property type="evidence" value="ECO:0007669"/>
    <property type="project" value="TreeGrafter"/>
</dbReference>
<comment type="subcellular location">
    <subcellularLocation>
        <location evidence="2">Cytoplasm</location>
    </subcellularLocation>
    <subcellularLocation>
        <location evidence="1">Nucleus</location>
    </subcellularLocation>
</comment>
<evidence type="ECO:0000256" key="4">
    <source>
        <dbReference type="ARBA" id="ARBA00022448"/>
    </source>
</evidence>
<organism evidence="10 11">
    <name type="scientific">Galendromus occidentalis</name>
    <name type="common">western predatory mite</name>
    <dbReference type="NCBI Taxonomy" id="34638"/>
    <lineage>
        <taxon>Eukaryota</taxon>
        <taxon>Metazoa</taxon>
        <taxon>Ecdysozoa</taxon>
        <taxon>Arthropoda</taxon>
        <taxon>Chelicerata</taxon>
        <taxon>Arachnida</taxon>
        <taxon>Acari</taxon>
        <taxon>Parasitiformes</taxon>
        <taxon>Mesostigmata</taxon>
        <taxon>Gamasina</taxon>
        <taxon>Phytoseioidea</taxon>
        <taxon>Phytoseiidae</taxon>
        <taxon>Typhlodrominae</taxon>
        <taxon>Galendromus</taxon>
    </lineage>
</organism>
<evidence type="ECO:0000256" key="2">
    <source>
        <dbReference type="ARBA" id="ARBA00004496"/>
    </source>
</evidence>
<dbReference type="Proteomes" id="UP000694867">
    <property type="component" value="Unplaced"/>
</dbReference>
<dbReference type="AlphaFoldDB" id="A0AAJ7SFN4"/>
<dbReference type="InterPro" id="IPR001494">
    <property type="entry name" value="Importin-beta_N"/>
</dbReference>
<sequence length="1033" mass="117155">MNNQLDLPTRQAAAVYLKNLVVAHWADPPEPVTPGAALEFSIHEQDRSMLRDSLVDAVVQSPPLIRSQMAVCVIIVIKRDFPGRWVGIVDKVALYLQTPNNNDSWLGALLALYQLVKNYECRTAKERVPLLEAMKLLLPILQEVTLKVLPESENEAAVRVQKQSLKIFHALIQYSLPLELLSQDVFGQWMEICRIVIQRPVPASTLEVSGDERPELIYWKIKKWALHIVTRCCERYGSPSSVSKEYKQFADYYVKTFSQGVIATLLQSVFEPYRQGQYVSYRVLQEALSYLVHSVGQAYCWKFIKVHINMIIQEIIFKIVCFNDDDQELWTSDPTEYIRIKFDLFTEYRSPVTAAQHLLDVVCKKRKNVLQKTMEWVTGLINSGTLTPQQQDGAFNMVGAVSSTLLRKAPYKTHLENMLCSYVSPLFSSNHGYLRARGCWLLQQFSEAKFTRPENLIGCVDLLRNAIMNPREEVPVKVQAAVALQDLMSDQAEIKAYLEPQIRELTLCLLDLVRSTEVDQLTSCVQRIVCSYAAQLLPVAVDIMNHLAQSFSTMLAETQRDGDRESRAVSAMGILGTMETILAVWEDDKEVVARLEPIVLNIVSVILREAVSEFYEEAFSLIYSLCCERVSENMWQIFSIMYEAFERDAHEFFIDMMPVLHSLITVDSAAFLSNDNHVRAMFNMSKFILQNDTEEDILCHAAKLLEVMILHCGSKIQNYLRPIIEVCVERLCKKIVWVELRQLLLQVLIAAMFINRPLLFSTLSEHRTPPLKETNNQSVPFIDYFITQWIDDVDCFLGVHDRKLCVLGICCLMDPGWSDKPAALERVLPKIMPSFLMLFEGLRRAYTYRASIDDEDSDDENDGGDSDIEGSVLSSDEDELDDDGQIYLDQLQSKMNAAGYCTTQVVQGADGATSEDEDSVSLDGKEETGLECQYTTPLDIETSEGFVDEYAVFIGLLDALQSTSAPIYNQMINLLSDRQKKQLNDIFVYNGQRKAAAESAKINQQGGYQFNTNQVPQSFNFGAPNGTFAPPNH</sequence>
<feature type="domain" description="Importin N-terminal" evidence="9">
    <location>
        <begin position="1"/>
        <end position="60"/>
    </location>
</feature>
<dbReference type="PANTHER" id="PTHR10997:SF18">
    <property type="entry name" value="D-IMPORTIN 7_RANBP7"/>
    <property type="match status" value="1"/>
</dbReference>
<evidence type="ECO:0000256" key="5">
    <source>
        <dbReference type="ARBA" id="ARBA00022490"/>
    </source>
</evidence>
<dbReference type="InterPro" id="IPR016024">
    <property type="entry name" value="ARM-type_fold"/>
</dbReference>
<evidence type="ECO:0000256" key="7">
    <source>
        <dbReference type="ARBA" id="ARBA00023242"/>
    </source>
</evidence>
<dbReference type="CTD" id="44747"/>
<reference evidence="11" key="1">
    <citation type="submission" date="2025-08" db="UniProtKB">
        <authorList>
            <consortium name="RefSeq"/>
        </authorList>
    </citation>
    <scope>IDENTIFICATION</scope>
</reference>
<dbReference type="Pfam" id="PF03810">
    <property type="entry name" value="IBN_N"/>
    <property type="match status" value="1"/>
</dbReference>
<protein>
    <submittedName>
        <fullName evidence="11">Importin-7</fullName>
    </submittedName>
</protein>
<evidence type="ECO:0000259" key="9">
    <source>
        <dbReference type="PROSITE" id="PS50166"/>
    </source>
</evidence>
<feature type="compositionally biased region" description="Acidic residues" evidence="8">
    <location>
        <begin position="853"/>
        <end position="868"/>
    </location>
</feature>
<keyword evidence="5" id="KW-0963">Cytoplasm</keyword>
<dbReference type="GO" id="GO:0005829">
    <property type="term" value="C:cytosol"/>
    <property type="evidence" value="ECO:0007669"/>
    <property type="project" value="TreeGrafter"/>
</dbReference>
<evidence type="ECO:0000256" key="8">
    <source>
        <dbReference type="SAM" id="MobiDB-lite"/>
    </source>
</evidence>
<dbReference type="GO" id="GO:0031267">
    <property type="term" value="F:small GTPase binding"/>
    <property type="evidence" value="ECO:0007669"/>
    <property type="project" value="InterPro"/>
</dbReference>